<keyword evidence="2" id="KW-1185">Reference proteome</keyword>
<sequence length="55" mass="5891">MPTDYLAQYRQAITDGNHDFARTILTTAVSAAQAGAIGPHQIRALVEEAKANPPK</sequence>
<proteinExistence type="predicted"/>
<evidence type="ECO:0000313" key="2">
    <source>
        <dbReference type="Proteomes" id="UP000199207"/>
    </source>
</evidence>
<dbReference type="Proteomes" id="UP000199207">
    <property type="component" value="Unassembled WGS sequence"/>
</dbReference>
<organism evidence="1 2">
    <name type="scientific">Streptomyces aidingensis</name>
    <dbReference type="NCBI Taxonomy" id="910347"/>
    <lineage>
        <taxon>Bacteria</taxon>
        <taxon>Bacillati</taxon>
        <taxon>Actinomycetota</taxon>
        <taxon>Actinomycetes</taxon>
        <taxon>Kitasatosporales</taxon>
        <taxon>Streptomycetaceae</taxon>
        <taxon>Streptomyces</taxon>
    </lineage>
</organism>
<evidence type="ECO:0000313" key="1">
    <source>
        <dbReference type="EMBL" id="SFD14001.1"/>
    </source>
</evidence>
<reference evidence="1 2" key="1">
    <citation type="submission" date="2016-10" db="EMBL/GenBank/DDBJ databases">
        <authorList>
            <person name="de Groot N.N."/>
        </authorList>
    </citation>
    <scope>NUCLEOTIDE SEQUENCE [LARGE SCALE GENOMIC DNA]</scope>
    <source>
        <strain evidence="1 2">CGMCC 4.5739</strain>
    </source>
</reference>
<dbReference type="EMBL" id="FOLM01000010">
    <property type="protein sequence ID" value="SFD14001.1"/>
    <property type="molecule type" value="Genomic_DNA"/>
</dbReference>
<dbReference type="AlphaFoldDB" id="A0A1I1PVQ4"/>
<dbReference type="RefSeq" id="WP_175541476.1">
    <property type="nucleotide sequence ID" value="NZ_FOLM01000010.1"/>
</dbReference>
<protein>
    <submittedName>
        <fullName evidence="1">Uncharacterized protein</fullName>
    </submittedName>
</protein>
<gene>
    <name evidence="1" type="ORF">SAMN05421773_11088</name>
</gene>
<dbReference type="STRING" id="910347.SAMN05421773_11088"/>
<name>A0A1I1PVQ4_9ACTN</name>
<accession>A0A1I1PVQ4</accession>